<accession>A0A9X3PPT5</accession>
<dbReference type="Proteomes" id="UP001145799">
    <property type="component" value="Unassembled WGS sequence"/>
</dbReference>
<evidence type="ECO:0008006" key="5">
    <source>
        <dbReference type="Google" id="ProtNLM"/>
    </source>
</evidence>
<organism evidence="1 3">
    <name type="scientific">Glycomyces lechevalierae</name>
    <dbReference type="NCBI Taxonomy" id="256034"/>
    <lineage>
        <taxon>Bacteria</taxon>
        <taxon>Bacillati</taxon>
        <taxon>Actinomycetota</taxon>
        <taxon>Actinomycetes</taxon>
        <taxon>Glycomycetales</taxon>
        <taxon>Glycomycetaceae</taxon>
        <taxon>Glycomyces</taxon>
    </lineage>
</organism>
<dbReference type="EMBL" id="JAVDYD010000001">
    <property type="protein sequence ID" value="MDR7336616.1"/>
    <property type="molecule type" value="Genomic_DNA"/>
</dbReference>
<keyword evidence="4" id="KW-1185">Reference proteome</keyword>
<dbReference type="Proteomes" id="UP001183604">
    <property type="component" value="Unassembled WGS sequence"/>
</dbReference>
<evidence type="ECO:0000313" key="2">
    <source>
        <dbReference type="EMBL" id="MDR7336616.1"/>
    </source>
</evidence>
<reference evidence="2 4" key="2">
    <citation type="submission" date="2023-07" db="EMBL/GenBank/DDBJ databases">
        <title>Sequencing the genomes of 1000 actinobacteria strains.</title>
        <authorList>
            <person name="Klenk H.-P."/>
        </authorList>
    </citation>
    <scope>NUCLEOTIDE SEQUENCE [LARGE SCALE GENOMIC DNA]</scope>
    <source>
        <strain evidence="2 4">DSM 44724</strain>
    </source>
</reference>
<proteinExistence type="predicted"/>
<name>A0A9X3PPT5_9ACTN</name>
<dbReference type="RefSeq" id="WP_270124123.1">
    <property type="nucleotide sequence ID" value="NZ_BAAAOM010000002.1"/>
</dbReference>
<evidence type="ECO:0000313" key="3">
    <source>
        <dbReference type="Proteomes" id="UP001145799"/>
    </source>
</evidence>
<dbReference type="EMBL" id="JAPZVQ010000017">
    <property type="protein sequence ID" value="MDA1387618.1"/>
    <property type="molecule type" value="Genomic_DNA"/>
</dbReference>
<protein>
    <recommendedName>
        <fullName evidence="5">DUF1963 domain-containing protein</fullName>
    </recommendedName>
</protein>
<comment type="caution">
    <text evidence="1">The sequence shown here is derived from an EMBL/GenBank/DDBJ whole genome shotgun (WGS) entry which is preliminary data.</text>
</comment>
<evidence type="ECO:0000313" key="4">
    <source>
        <dbReference type="Proteomes" id="UP001183604"/>
    </source>
</evidence>
<reference evidence="1" key="1">
    <citation type="submission" date="2022-12" db="EMBL/GenBank/DDBJ databases">
        <title>Gycomyces niveus sp.nov., a novel actinomycete isolated from soil in Shouguang.</title>
        <authorList>
            <person name="Yang X."/>
        </authorList>
    </citation>
    <scope>NUCLEOTIDE SEQUENCE</scope>
    <source>
        <strain evidence="1">DSM 44724</strain>
    </source>
</reference>
<dbReference type="Gene3D" id="2.30.320.10">
    <property type="entry name" value="YwqG-like"/>
    <property type="match status" value="1"/>
</dbReference>
<sequence>MALTTPPRPHDILELFPALTGLARPAVRLHPRPGRPGVHDSSVAGPLLWPEEEPWPVCALEHEDVSDEAFDHIVALRDHVQDPDRCTAHGERVDMGAEHRRMHERRLEHASDNAPQPLIPVAQLYYKDVPGLPFADRYELLQILWCPRDHPDTETPYNPEFQLRWRRTSEINGLLLDPPRPAVASSSYVPNTCVVQPETVTEYPQTLLLPEPLRKSISIWEERTGNAYTWDAALAPGWKTMGHGGYWGIYDPFPMLCECGTEQLPLFTAASGEFDGGTQSWQPIEEAGTGWALADPVEVVIGRGYTLQLYYCPESEQHANRAVMF</sequence>
<dbReference type="AlphaFoldDB" id="A0A9X3PPT5"/>
<evidence type="ECO:0000313" key="1">
    <source>
        <dbReference type="EMBL" id="MDA1387618.1"/>
    </source>
</evidence>
<gene>
    <name evidence="2" type="ORF">J2S69_000335</name>
    <name evidence="1" type="ORF">O2L01_21670</name>
</gene>